<name>A0ABS7UL38_9BACI</name>
<dbReference type="Proteomes" id="UP001165287">
    <property type="component" value="Unassembled WGS sequence"/>
</dbReference>
<evidence type="ECO:0000256" key="8">
    <source>
        <dbReference type="ARBA" id="ARBA00042619"/>
    </source>
</evidence>
<evidence type="ECO:0000256" key="9">
    <source>
        <dbReference type="ARBA" id="ARBA00048532"/>
    </source>
</evidence>
<feature type="domain" description="Amine oxidase" evidence="11">
    <location>
        <begin position="12"/>
        <end position="490"/>
    </location>
</feature>
<dbReference type="Pfam" id="PF01593">
    <property type="entry name" value="Amino_oxidase"/>
    <property type="match status" value="1"/>
</dbReference>
<evidence type="ECO:0000256" key="6">
    <source>
        <dbReference type="ARBA" id="ARBA00039159"/>
    </source>
</evidence>
<comment type="catalytic activity">
    <reaction evidence="9">
        <text>all-trans-4,4'-diaponeurosporene + 2 AH2 + 2 O2 = 4,4'-diaponeurosporenal + 2 A + 3 H2O</text>
        <dbReference type="Rhea" id="RHEA:56104"/>
        <dbReference type="ChEBI" id="CHEBI:13193"/>
        <dbReference type="ChEBI" id="CHEBI:15377"/>
        <dbReference type="ChEBI" id="CHEBI:15379"/>
        <dbReference type="ChEBI" id="CHEBI:17499"/>
        <dbReference type="ChEBI" id="CHEBI:62743"/>
        <dbReference type="ChEBI" id="CHEBI:79065"/>
    </reaction>
</comment>
<keyword evidence="2 10" id="KW-0125">Carotenoid biosynthesis</keyword>
<comment type="similarity">
    <text evidence="5">Belongs to the carotenoid/retinoid oxidoreductase family. CrtP subfamily.</text>
</comment>
<evidence type="ECO:0000256" key="3">
    <source>
        <dbReference type="ARBA" id="ARBA00023002"/>
    </source>
</evidence>
<evidence type="ECO:0000256" key="1">
    <source>
        <dbReference type="ARBA" id="ARBA00001974"/>
    </source>
</evidence>
<evidence type="ECO:0000256" key="10">
    <source>
        <dbReference type="RuleBase" id="RU362075"/>
    </source>
</evidence>
<evidence type="ECO:0000256" key="5">
    <source>
        <dbReference type="ARBA" id="ARBA00038194"/>
    </source>
</evidence>
<evidence type="ECO:0000259" key="11">
    <source>
        <dbReference type="Pfam" id="PF01593"/>
    </source>
</evidence>
<dbReference type="InterPro" id="IPR036188">
    <property type="entry name" value="FAD/NAD-bd_sf"/>
</dbReference>
<proteinExistence type="inferred from homology"/>
<gene>
    <name evidence="12" type="primary">crtI</name>
    <name evidence="12" type="ORF">K9V48_01040</name>
</gene>
<reference evidence="12" key="1">
    <citation type="submission" date="2024-05" db="EMBL/GenBank/DDBJ databases">
        <title>Metabacillus sp. nov., isolated from the rhizosphere soil of tomato plants.</title>
        <authorList>
            <person name="Ma R."/>
        </authorList>
    </citation>
    <scope>NUCLEOTIDE SEQUENCE</scope>
    <source>
        <strain evidence="12">DBTR6</strain>
    </source>
</reference>
<keyword evidence="13" id="KW-1185">Reference proteome</keyword>
<dbReference type="RefSeq" id="WP_224136076.1">
    <property type="nucleotide sequence ID" value="NZ_JAIQUM010000001.1"/>
</dbReference>
<comment type="pathway">
    <text evidence="4">Carotenoid biosynthesis; staphyloxanthin biosynthesis; staphyloxanthin from farnesyl diphosphate: step 3/5.</text>
</comment>
<dbReference type="PANTHER" id="PTHR43734:SF7">
    <property type="entry name" value="4,4'-DIAPONEUROSPORENE OXYGENASE"/>
    <property type="match status" value="1"/>
</dbReference>
<accession>A0ABS7UL38</accession>
<organism evidence="12 13">
    <name type="scientific">Metabacillus rhizolycopersici</name>
    <dbReference type="NCBI Taxonomy" id="2875709"/>
    <lineage>
        <taxon>Bacteria</taxon>
        <taxon>Bacillati</taxon>
        <taxon>Bacillota</taxon>
        <taxon>Bacilli</taxon>
        <taxon>Bacillales</taxon>
        <taxon>Bacillaceae</taxon>
        <taxon>Metabacillus</taxon>
    </lineage>
</organism>
<comment type="caution">
    <text evidence="12">The sequence shown here is derived from an EMBL/GenBank/DDBJ whole genome shotgun (WGS) entry which is preliminary data.</text>
</comment>
<protein>
    <recommendedName>
        <fullName evidence="6">4,4'-diaponeurosporene oxygenase</fullName>
    </recommendedName>
    <alternativeName>
        <fullName evidence="7">4,4'-diaponeurosporene oxidase</fullName>
    </alternativeName>
    <alternativeName>
        <fullName evidence="8">Carotenoid oxidase</fullName>
    </alternativeName>
</protein>
<keyword evidence="3 10" id="KW-0560">Oxidoreductase</keyword>
<evidence type="ECO:0000256" key="4">
    <source>
        <dbReference type="ARBA" id="ARBA00037901"/>
    </source>
</evidence>
<dbReference type="Gene3D" id="3.50.50.60">
    <property type="entry name" value="FAD/NAD(P)-binding domain"/>
    <property type="match status" value="2"/>
</dbReference>
<dbReference type="InterPro" id="IPR002937">
    <property type="entry name" value="Amino_oxidase"/>
</dbReference>
<evidence type="ECO:0000256" key="7">
    <source>
        <dbReference type="ARBA" id="ARBA00041900"/>
    </source>
</evidence>
<comment type="cofactor">
    <cofactor evidence="1">
        <name>FAD</name>
        <dbReference type="ChEBI" id="CHEBI:57692"/>
    </cofactor>
</comment>
<evidence type="ECO:0000313" key="12">
    <source>
        <dbReference type="EMBL" id="MBZ5748871.1"/>
    </source>
</evidence>
<evidence type="ECO:0000313" key="13">
    <source>
        <dbReference type="Proteomes" id="UP001165287"/>
    </source>
</evidence>
<dbReference type="PANTHER" id="PTHR43734">
    <property type="entry name" value="PHYTOENE DESATURASE"/>
    <property type="match status" value="1"/>
</dbReference>
<dbReference type="SUPFAM" id="SSF51905">
    <property type="entry name" value="FAD/NAD(P)-binding domain"/>
    <property type="match status" value="1"/>
</dbReference>
<dbReference type="EMBL" id="JAIQUM010000001">
    <property type="protein sequence ID" value="MBZ5748871.1"/>
    <property type="molecule type" value="Genomic_DNA"/>
</dbReference>
<sequence length="501" mass="56101">MQKKVVIIGGGLGGMSAAIRLAADNYVVTIIEKGDRLGGKINTKKGKGFIFDTGPSILTMPWILEQLFQNANRNLSDYISIKRIEPQLKTFFADGSTIQLTGNLPDLIRNLEAVSKEDASELFHYLHYCSKMYEYSSKSIYKKGITSIQDLRSMLSVKEMLSMDLLRTMNQGTKKFFKHKKIQQLFNYYSMFTGSSPYHAPAYLSQLPYVQLCLSIYYVEGGMYKLVEAMSNLLHEQQVNIQLNTEVKQIVRDGHRAIGVKLENGQVFEADIVISNLAPTPAYNKFIDDSTLTSQVNKELEKYPATVSGLILLLGVNKSFANLAHHNLFFSDSPEKEFQQIFHDGVPADDPTIYVGISAKSDSSQAPKGKENLFVLTHVPPLKKGESWIDKKNDYRKIILSKLERMGLDQLIEQIEYEHIITPNDIQWQYGANSGSIYGVVSDRKKNGGYKIPSKSTILQNLYFVGSSTHPGSGIPLVTLSGQITANLILEEDLKQNKGVV</sequence>
<dbReference type="InterPro" id="IPR014105">
    <property type="entry name" value="Carotenoid/retinoid_OxRdtase"/>
</dbReference>
<dbReference type="NCBIfam" id="TIGR02734">
    <property type="entry name" value="crtI_fam"/>
    <property type="match status" value="1"/>
</dbReference>
<evidence type="ECO:0000256" key="2">
    <source>
        <dbReference type="ARBA" id="ARBA00022746"/>
    </source>
</evidence>